<dbReference type="PANTHER" id="PTHR13675:SF0">
    <property type="entry name" value="LYR MOTIF-CONTAINING PROTEIN 2"/>
    <property type="match status" value="1"/>
</dbReference>
<gene>
    <name evidence="8" type="ORF">FPE_LOCUS25348</name>
</gene>
<reference evidence="8" key="1">
    <citation type="submission" date="2023-05" db="EMBL/GenBank/DDBJ databases">
        <authorList>
            <person name="Huff M."/>
        </authorList>
    </citation>
    <scope>NUCLEOTIDE SEQUENCE</scope>
</reference>
<protein>
    <recommendedName>
        <fullName evidence="5">LYR motif-containing protein 2</fullName>
    </recommendedName>
</protein>
<name>A0AAD1ZYH8_9LAMI</name>
<keyword evidence="4" id="KW-0496">Mitochondrion</keyword>
<evidence type="ECO:0000256" key="1">
    <source>
        <dbReference type="ARBA" id="ARBA00004173"/>
    </source>
</evidence>
<evidence type="ECO:0000256" key="6">
    <source>
        <dbReference type="ARBA" id="ARBA00044735"/>
    </source>
</evidence>
<dbReference type="PANTHER" id="PTHR13675">
    <property type="entry name" value="LYR MOTIF-CONTAINING PROTEIN 2"/>
    <property type="match status" value="1"/>
</dbReference>
<dbReference type="Proteomes" id="UP000834106">
    <property type="component" value="Chromosome 15"/>
</dbReference>
<comment type="similarity">
    <text evidence="2">Belongs to the complex I LYR family.</text>
</comment>
<evidence type="ECO:0000313" key="9">
    <source>
        <dbReference type="Proteomes" id="UP000834106"/>
    </source>
</evidence>
<evidence type="ECO:0000313" key="8">
    <source>
        <dbReference type="EMBL" id="CAI9777918.1"/>
    </source>
</evidence>
<keyword evidence="9" id="KW-1185">Reference proteome</keyword>
<dbReference type="InterPro" id="IPR045293">
    <property type="entry name" value="Complex1_LYR_LYRM2"/>
</dbReference>
<evidence type="ECO:0000256" key="5">
    <source>
        <dbReference type="ARBA" id="ARBA00026235"/>
    </source>
</evidence>
<evidence type="ECO:0000259" key="7">
    <source>
        <dbReference type="Pfam" id="PF05347"/>
    </source>
</evidence>
<dbReference type="EMBL" id="OU503050">
    <property type="protein sequence ID" value="CAI9777918.1"/>
    <property type="molecule type" value="Genomic_DNA"/>
</dbReference>
<keyword evidence="3" id="KW-0809">Transit peptide</keyword>
<proteinExistence type="inferred from homology"/>
<accession>A0AAD1ZYH8</accession>
<evidence type="ECO:0000256" key="2">
    <source>
        <dbReference type="ARBA" id="ARBA00009508"/>
    </source>
</evidence>
<dbReference type="Pfam" id="PF05347">
    <property type="entry name" value="Complex1_LYR"/>
    <property type="match status" value="1"/>
</dbReference>
<organism evidence="8 9">
    <name type="scientific">Fraxinus pennsylvanica</name>
    <dbReference type="NCBI Taxonomy" id="56036"/>
    <lineage>
        <taxon>Eukaryota</taxon>
        <taxon>Viridiplantae</taxon>
        <taxon>Streptophyta</taxon>
        <taxon>Embryophyta</taxon>
        <taxon>Tracheophyta</taxon>
        <taxon>Spermatophyta</taxon>
        <taxon>Magnoliopsida</taxon>
        <taxon>eudicotyledons</taxon>
        <taxon>Gunneridae</taxon>
        <taxon>Pentapetalae</taxon>
        <taxon>asterids</taxon>
        <taxon>lamiids</taxon>
        <taxon>Lamiales</taxon>
        <taxon>Oleaceae</taxon>
        <taxon>Oleeae</taxon>
        <taxon>Fraxinus</taxon>
    </lineage>
</organism>
<comment type="subcellular location">
    <subcellularLocation>
        <location evidence="1">Mitochondrion</location>
    </subcellularLocation>
</comment>
<dbReference type="GO" id="GO:0005739">
    <property type="term" value="C:mitochondrion"/>
    <property type="evidence" value="ECO:0007669"/>
    <property type="project" value="UniProtKB-SubCell"/>
</dbReference>
<dbReference type="CDD" id="cd20262">
    <property type="entry name" value="Complex1_LYR_LYRM2"/>
    <property type="match status" value="1"/>
</dbReference>
<dbReference type="AlphaFoldDB" id="A0AAD1ZYH8"/>
<evidence type="ECO:0000256" key="4">
    <source>
        <dbReference type="ARBA" id="ARBA00023128"/>
    </source>
</evidence>
<sequence length="254" mass="28554">MVLTLDLQDFLLRGRVLKLYRQALRIARRAPNGSSDELRQIIRQEIENNRTCNDRQRIRFLISDGLERLKRLDETLDMQELVMPSLHSRNFHEFTMASSHPLSWNTWDFSKTDGQPSGPNLSKSHFQLAQSPLLGSQPFYVLFSTSQFPLVGRFPSPDFLQGVIVGDGVGIDGRKSCECLRLVTRSSILPNKISMLSKKVAKNNHYDLGLSPNHRPIVSGRVGSGHQVELGFRLAQPTNSGRVSAGCGRVIEDD</sequence>
<feature type="domain" description="Complex 1 LYR protein" evidence="7">
    <location>
        <begin position="15"/>
        <end position="70"/>
    </location>
</feature>
<dbReference type="InterPro" id="IPR008011">
    <property type="entry name" value="Complex1_LYR_dom"/>
</dbReference>
<evidence type="ECO:0000256" key="3">
    <source>
        <dbReference type="ARBA" id="ARBA00022946"/>
    </source>
</evidence>
<comment type="function">
    <text evidence="6">Involved in efficient integration of the N-module into mitochondrial respiratory chain complex I.</text>
</comment>